<name>A0A4Z1NIZ3_9PEZI</name>
<protein>
    <submittedName>
        <fullName evidence="1">Uncharacterized protein</fullName>
    </submittedName>
</protein>
<evidence type="ECO:0000313" key="2">
    <source>
        <dbReference type="Proteomes" id="UP000298493"/>
    </source>
</evidence>
<keyword evidence="2" id="KW-1185">Reference proteome</keyword>
<sequence>MEIKLTRTINSVDHCKESSIRINNLVVNKHGHLLGFLSCSQSIDVVLELNRELVFGPRKIIVVFLFNVLASLRESINHHLVIDHFEQSLSLGLIPNVLGLSNIMSGVHEVISFIGSCQKTIHELRGLGNGLFGGPDKLRITNFIADDQICFEELGSTTVFA</sequence>
<reference evidence="1 2" key="1">
    <citation type="submission" date="2019-04" db="EMBL/GenBank/DDBJ databases">
        <title>High contiguity whole genome sequence and gene annotation resource for two Venturia nashicola isolates.</title>
        <authorList>
            <person name="Prokchorchik M."/>
            <person name="Won K."/>
            <person name="Lee Y."/>
            <person name="Choi E.D."/>
            <person name="Segonzac C."/>
            <person name="Sohn K.H."/>
        </authorList>
    </citation>
    <scope>NUCLEOTIDE SEQUENCE [LARGE SCALE GENOMIC DNA]</scope>
    <source>
        <strain evidence="1 2">PRI2</strain>
    </source>
</reference>
<comment type="caution">
    <text evidence="1">The sequence shown here is derived from an EMBL/GenBank/DDBJ whole genome shotgun (WGS) entry which is preliminary data.</text>
</comment>
<dbReference type="AlphaFoldDB" id="A0A4Z1NIZ3"/>
<accession>A0A4Z1NIZ3</accession>
<dbReference type="Proteomes" id="UP000298493">
    <property type="component" value="Unassembled WGS sequence"/>
</dbReference>
<gene>
    <name evidence="1" type="ORF">E6O75_ATG01770</name>
</gene>
<evidence type="ECO:0000313" key="1">
    <source>
        <dbReference type="EMBL" id="TID13792.1"/>
    </source>
</evidence>
<organism evidence="1 2">
    <name type="scientific">Venturia nashicola</name>
    <dbReference type="NCBI Taxonomy" id="86259"/>
    <lineage>
        <taxon>Eukaryota</taxon>
        <taxon>Fungi</taxon>
        <taxon>Dikarya</taxon>
        <taxon>Ascomycota</taxon>
        <taxon>Pezizomycotina</taxon>
        <taxon>Dothideomycetes</taxon>
        <taxon>Pleosporomycetidae</taxon>
        <taxon>Venturiales</taxon>
        <taxon>Venturiaceae</taxon>
        <taxon>Venturia</taxon>
    </lineage>
</organism>
<proteinExistence type="predicted"/>
<dbReference type="EMBL" id="SNSC02000025">
    <property type="protein sequence ID" value="TID13792.1"/>
    <property type="molecule type" value="Genomic_DNA"/>
</dbReference>